<dbReference type="EC" id="3.4.21.53" evidence="4"/>
<dbReference type="Gene3D" id="3.40.50.300">
    <property type="entry name" value="P-loop containing nucleotide triphosphate hydrolases"/>
    <property type="match status" value="1"/>
</dbReference>
<dbReference type="GO" id="GO:0004252">
    <property type="term" value="F:serine-type endopeptidase activity"/>
    <property type="evidence" value="ECO:0007669"/>
    <property type="project" value="UniProtKB-UniRule"/>
</dbReference>
<dbReference type="InterPro" id="IPR027417">
    <property type="entry name" value="P-loop_NTPase"/>
</dbReference>
<dbReference type="InterPro" id="IPR008268">
    <property type="entry name" value="Peptidase_S16_AS"/>
</dbReference>
<dbReference type="PROSITE" id="PS51786">
    <property type="entry name" value="LON_PROTEOLYTIC"/>
    <property type="match status" value="1"/>
</dbReference>
<dbReference type="PROSITE" id="PS01046">
    <property type="entry name" value="LON_SER"/>
    <property type="match status" value="1"/>
</dbReference>
<dbReference type="Proteomes" id="UP001155500">
    <property type="component" value="Unassembled WGS sequence"/>
</dbReference>
<evidence type="ECO:0000313" key="7">
    <source>
        <dbReference type="Proteomes" id="UP001155500"/>
    </source>
</evidence>
<keyword evidence="1 4" id="KW-0645">Protease</keyword>
<protein>
    <recommendedName>
        <fullName evidence="4">endopeptidase La</fullName>
        <ecNumber evidence="4">3.4.21.53</ecNumber>
    </recommendedName>
</protein>
<dbReference type="InterPro" id="IPR020568">
    <property type="entry name" value="Ribosomal_Su5_D2-typ_SF"/>
</dbReference>
<keyword evidence="2 4" id="KW-0378">Hydrolase</keyword>
<dbReference type="InterPro" id="IPR041699">
    <property type="entry name" value="AAA_32"/>
</dbReference>
<name>A0A9X4SH43_9PAST</name>
<comment type="similarity">
    <text evidence="4">Belongs to the peptidase S16 family.</text>
</comment>
<evidence type="ECO:0000256" key="1">
    <source>
        <dbReference type="ARBA" id="ARBA00022670"/>
    </source>
</evidence>
<dbReference type="InterPro" id="IPR008269">
    <property type="entry name" value="Lon_proteolytic"/>
</dbReference>
<feature type="active site" evidence="4">
    <location>
        <position position="450"/>
    </location>
</feature>
<dbReference type="InterPro" id="IPR027065">
    <property type="entry name" value="Lon_Prtase"/>
</dbReference>
<keyword evidence="7" id="KW-1185">Reference proteome</keyword>
<keyword evidence="3 4" id="KW-0720">Serine protease</keyword>
<evidence type="ECO:0000256" key="4">
    <source>
        <dbReference type="PROSITE-ProRule" id="PRU01122"/>
    </source>
</evidence>
<gene>
    <name evidence="6" type="ORF">A6A20_01135</name>
</gene>
<reference evidence="6" key="1">
    <citation type="submission" date="2016-03" db="EMBL/GenBank/DDBJ databases">
        <title>Co-evolution between Pasteurellaceae and their hosts.</title>
        <authorList>
            <person name="Hansen M.J."/>
            <person name="Bojesen A.M."/>
            <person name="Planet P."/>
        </authorList>
    </citation>
    <scope>NUCLEOTIDE SEQUENCE</scope>
    <source>
        <strain evidence="6">146/S8/89</strain>
    </source>
</reference>
<dbReference type="GO" id="GO:0030163">
    <property type="term" value="P:protein catabolic process"/>
    <property type="evidence" value="ECO:0007669"/>
    <property type="project" value="InterPro"/>
</dbReference>
<evidence type="ECO:0000259" key="5">
    <source>
        <dbReference type="PROSITE" id="PS51786"/>
    </source>
</evidence>
<accession>A0A9X4SH43</accession>
<dbReference type="PRINTS" id="PR00830">
    <property type="entry name" value="ENDOLAPTASE"/>
</dbReference>
<dbReference type="AlphaFoldDB" id="A0A9X4SH43"/>
<feature type="domain" description="Lon proteolytic" evidence="5">
    <location>
        <begin position="358"/>
        <end position="555"/>
    </location>
</feature>
<dbReference type="GO" id="GO:0006508">
    <property type="term" value="P:proteolysis"/>
    <property type="evidence" value="ECO:0007669"/>
    <property type="project" value="UniProtKB-KW"/>
</dbReference>
<proteinExistence type="inferred from homology"/>
<dbReference type="InterPro" id="IPR014721">
    <property type="entry name" value="Ribsml_uS5_D2-typ_fold_subgr"/>
</dbReference>
<dbReference type="Gene3D" id="3.30.230.10">
    <property type="match status" value="1"/>
</dbReference>
<sequence length="597" mass="67591">MSLSLSNQYSLDWQQLVPQLMFSEQEYQNVDYMALQPRAVSSLRYFLQNPTTNLLLLKTNELAENSQFIEKFVEQHSALFLGQYADKKQRVNGVKYVVTQGDEAHFPQVNVMPAQSIEDNFASKYKVATALYFDRSKLLGCLRQHPQSKHIELQAGLVHQVNQGVLILSLSSLLAQFDLWQPLKSILQTQQFDWYSLDPRCPLPCEIPSYPLRLKLILLADREELASFAELEPELSHQAVYGEMDSYFEVEQAEQQQLWANFVRSFAQQRGFPAIDQAGLNKLYQLLVRESENRYLVNIDLTALQQWLAGASLYADAQGISAVHFEKVFQQRQYQQSFLPSQTYADILHEQVYIATEGEMVGQVNGLSVIEYQGTPIVFGEPSRISCVVNFGDGEIVDIDRKNELAGNVHGKGMMIAEACLMGLLNLQSQLPFSASLVFEQSYTDIDGDSASLAIFCVLLSALADLPLPQSIAITGAIDQFGLVHPVGGVNHKVEGFFKLCQQRGLTGQQGVIIPAVACQQLSLSDDLVSAVKNKQFFIWAVDDVYQAIEILFKRDLIELKEKRYSREQQPLSYFIGQRIELRGEISHKKPWFGWFK</sequence>
<dbReference type="PANTHER" id="PTHR10046">
    <property type="entry name" value="ATP DEPENDENT LON PROTEASE FAMILY MEMBER"/>
    <property type="match status" value="1"/>
</dbReference>
<dbReference type="Pfam" id="PF13654">
    <property type="entry name" value="AAA_32"/>
    <property type="match status" value="1"/>
</dbReference>
<dbReference type="EMBL" id="LWID01000001">
    <property type="protein sequence ID" value="MDG6894267.1"/>
    <property type="molecule type" value="Genomic_DNA"/>
</dbReference>
<evidence type="ECO:0000256" key="3">
    <source>
        <dbReference type="ARBA" id="ARBA00022825"/>
    </source>
</evidence>
<evidence type="ECO:0000256" key="2">
    <source>
        <dbReference type="ARBA" id="ARBA00022801"/>
    </source>
</evidence>
<organism evidence="6 7">
    <name type="scientific">Volucribacter amazonae</name>
    <dbReference type="NCBI Taxonomy" id="256731"/>
    <lineage>
        <taxon>Bacteria</taxon>
        <taxon>Pseudomonadati</taxon>
        <taxon>Pseudomonadota</taxon>
        <taxon>Gammaproteobacteria</taxon>
        <taxon>Pasteurellales</taxon>
        <taxon>Pasteurellaceae</taxon>
        <taxon>Volucribacter</taxon>
    </lineage>
</organism>
<comment type="caution">
    <text evidence="6">The sequence shown here is derived from an EMBL/GenBank/DDBJ whole genome shotgun (WGS) entry which is preliminary data.</text>
</comment>
<evidence type="ECO:0000313" key="6">
    <source>
        <dbReference type="EMBL" id="MDG6894267.1"/>
    </source>
</evidence>
<dbReference type="Pfam" id="PF05362">
    <property type="entry name" value="Lon_C"/>
    <property type="match status" value="1"/>
</dbReference>
<dbReference type="GO" id="GO:0005524">
    <property type="term" value="F:ATP binding"/>
    <property type="evidence" value="ECO:0007669"/>
    <property type="project" value="InterPro"/>
</dbReference>
<dbReference type="SUPFAM" id="SSF54211">
    <property type="entry name" value="Ribosomal protein S5 domain 2-like"/>
    <property type="match status" value="1"/>
</dbReference>
<feature type="active site" evidence="4">
    <location>
        <position position="493"/>
    </location>
</feature>
<comment type="catalytic activity">
    <reaction evidence="4">
        <text>Hydrolysis of proteins in presence of ATP.</text>
        <dbReference type="EC" id="3.4.21.53"/>
    </reaction>
</comment>
<dbReference type="GO" id="GO:0004176">
    <property type="term" value="F:ATP-dependent peptidase activity"/>
    <property type="evidence" value="ECO:0007669"/>
    <property type="project" value="UniProtKB-UniRule"/>
</dbReference>